<evidence type="ECO:0000256" key="2">
    <source>
        <dbReference type="SAM" id="MobiDB-lite"/>
    </source>
</evidence>
<accession>A0ABY7DVS3</accession>
<protein>
    <submittedName>
        <fullName evidence="3">F227B-like protein</fullName>
    </submittedName>
</protein>
<evidence type="ECO:0000313" key="3">
    <source>
        <dbReference type="EMBL" id="WAR00745.1"/>
    </source>
</evidence>
<name>A0ABY7DVS3_MYAAR</name>
<gene>
    <name evidence="3" type="ORF">MAR_025117</name>
</gene>
<proteinExistence type="inferred from homology"/>
<feature type="compositionally biased region" description="Acidic residues" evidence="2">
    <location>
        <begin position="641"/>
        <end position="654"/>
    </location>
</feature>
<dbReference type="PANTHER" id="PTHR33560:SF2">
    <property type="entry name" value="PROTEIN FAM227B"/>
    <property type="match status" value="1"/>
</dbReference>
<feature type="region of interest" description="Disordered" evidence="2">
    <location>
        <begin position="460"/>
        <end position="499"/>
    </location>
</feature>
<comment type="similarity">
    <text evidence="1">Belongs to the FAM227 family.</text>
</comment>
<dbReference type="PANTHER" id="PTHR33560">
    <property type="entry name" value="PROTEIN FAM227B"/>
    <property type="match status" value="1"/>
</dbReference>
<dbReference type="EMBL" id="CP111014">
    <property type="protein sequence ID" value="WAR00745.1"/>
    <property type="molecule type" value="Genomic_DNA"/>
</dbReference>
<dbReference type="Proteomes" id="UP001164746">
    <property type="component" value="Chromosome 3"/>
</dbReference>
<dbReference type="Pfam" id="PF14922">
    <property type="entry name" value="FWWh"/>
    <property type="match status" value="1"/>
</dbReference>
<organism evidence="3 4">
    <name type="scientific">Mya arenaria</name>
    <name type="common">Soft-shell clam</name>
    <dbReference type="NCBI Taxonomy" id="6604"/>
    <lineage>
        <taxon>Eukaryota</taxon>
        <taxon>Metazoa</taxon>
        <taxon>Spiralia</taxon>
        <taxon>Lophotrochozoa</taxon>
        <taxon>Mollusca</taxon>
        <taxon>Bivalvia</taxon>
        <taxon>Autobranchia</taxon>
        <taxon>Heteroconchia</taxon>
        <taxon>Euheterodonta</taxon>
        <taxon>Imparidentia</taxon>
        <taxon>Neoheterodontei</taxon>
        <taxon>Myida</taxon>
        <taxon>Myoidea</taxon>
        <taxon>Myidae</taxon>
        <taxon>Mya</taxon>
    </lineage>
</organism>
<feature type="compositionally biased region" description="Polar residues" evidence="2">
    <location>
        <begin position="460"/>
        <end position="482"/>
    </location>
</feature>
<sequence>MYGNSIRINLAVEIERDGEEWPELQEIEPLAADDRGWFDDVAQIQYRIEYTVTMELPPMSDKIAAIMAKLEKGEKKREVANREVEEKPPTNLEEFMKVENLDEWPQRLTSEGPMDIQDERLLLGSKEDIVELLRDAAPLGVEKLNAVQQRLEALEDTLNYYASQIVAEDKRESRLQDRLFYSPSRTFMTEVSGSDAVKSHHSSKGHKSLDFVDSLMETRKKSLEYCTFPGFRHGELIELPGQLESPPILHRVTKAQDFNPGFKKFWKKIFLSEASVAVMQDTFWWFFLEKFDTNKPIDKNLLYDRIADSYVALFTSINGDVKDKFLMEYPNCLAQAVFSAYWEAFPESRNKFSDQLRQELLNTISEWTTGVKPVPGTFKSWKMRRLQSKPLKGMEKENSKTAEQMMQAAALNKECMYMLKFESINYSLDIESFAKMVDKMGTEQVMYGLTPLGMSRDVTQMTNSPSQGPTVISQSRLATAGTSRGKPTESHQIGPGPTYERVKFNTQGRSPLISHYLHLRKLKDLEQPGKRVRRTEIVKVPSPGPTYRQLIQNTLAMTDALSKEYQRICDETDAEIYELERRQATTNREFNKLTKELMFTKNPVDLKILSDKIIGLRDRDRETPLLQDDKGHHPAIHVTSDSEEEVDVRFDEDD</sequence>
<reference evidence="3" key="1">
    <citation type="submission" date="2022-11" db="EMBL/GenBank/DDBJ databases">
        <title>Centuries of genome instability and evolution in soft-shell clam transmissible cancer (bioRxiv).</title>
        <authorList>
            <person name="Hart S.F.M."/>
            <person name="Yonemitsu M.A."/>
            <person name="Giersch R.M."/>
            <person name="Beal B.F."/>
            <person name="Arriagada G."/>
            <person name="Davis B.W."/>
            <person name="Ostrander E.A."/>
            <person name="Goff S.P."/>
            <person name="Metzger M.J."/>
        </authorList>
    </citation>
    <scope>NUCLEOTIDE SEQUENCE</scope>
    <source>
        <strain evidence="3">MELC-2E11</strain>
        <tissue evidence="3">Siphon/mantle</tissue>
    </source>
</reference>
<feature type="region of interest" description="Disordered" evidence="2">
    <location>
        <begin position="624"/>
        <end position="654"/>
    </location>
</feature>
<evidence type="ECO:0000313" key="4">
    <source>
        <dbReference type="Proteomes" id="UP001164746"/>
    </source>
</evidence>
<dbReference type="InterPro" id="IPR029417">
    <property type="entry name" value="FAM227"/>
</dbReference>
<evidence type="ECO:0000256" key="1">
    <source>
        <dbReference type="ARBA" id="ARBA00008666"/>
    </source>
</evidence>
<keyword evidence="4" id="KW-1185">Reference proteome</keyword>